<dbReference type="PROSITE" id="PS51257">
    <property type="entry name" value="PROKAR_LIPOPROTEIN"/>
    <property type="match status" value="1"/>
</dbReference>
<proteinExistence type="predicted"/>
<evidence type="ECO:0008006" key="3">
    <source>
        <dbReference type="Google" id="ProtNLM"/>
    </source>
</evidence>
<name>A0ABW5LFV5_9FLAO</name>
<accession>A0ABW5LFV5</accession>
<protein>
    <recommendedName>
        <fullName evidence="3">Peptidase C-terminal archaeal/bacterial domain-containing protein</fullName>
    </recommendedName>
</protein>
<reference evidence="2" key="1">
    <citation type="journal article" date="2019" name="Int. J. Syst. Evol. Microbiol.">
        <title>The Global Catalogue of Microorganisms (GCM) 10K type strain sequencing project: providing services to taxonomists for standard genome sequencing and annotation.</title>
        <authorList>
            <consortium name="The Broad Institute Genomics Platform"/>
            <consortium name="The Broad Institute Genome Sequencing Center for Infectious Disease"/>
            <person name="Wu L."/>
            <person name="Ma J."/>
        </authorList>
    </citation>
    <scope>NUCLEOTIDE SEQUENCE [LARGE SCALE GENOMIC DNA]</scope>
    <source>
        <strain evidence="2">KCTC 52274</strain>
    </source>
</reference>
<comment type="caution">
    <text evidence="1">The sequence shown here is derived from an EMBL/GenBank/DDBJ whole genome shotgun (WGS) entry which is preliminary data.</text>
</comment>
<dbReference type="EMBL" id="JBHULE010000019">
    <property type="protein sequence ID" value="MFD2563470.1"/>
    <property type="molecule type" value="Genomic_DNA"/>
</dbReference>
<organism evidence="1 2">
    <name type="scientific">Aquimarina rubra</name>
    <dbReference type="NCBI Taxonomy" id="1920033"/>
    <lineage>
        <taxon>Bacteria</taxon>
        <taxon>Pseudomonadati</taxon>
        <taxon>Bacteroidota</taxon>
        <taxon>Flavobacteriia</taxon>
        <taxon>Flavobacteriales</taxon>
        <taxon>Flavobacteriaceae</taxon>
        <taxon>Aquimarina</taxon>
    </lineage>
</organism>
<gene>
    <name evidence="1" type="ORF">ACFSR1_12395</name>
</gene>
<dbReference type="Proteomes" id="UP001597319">
    <property type="component" value="Unassembled WGS sequence"/>
</dbReference>
<evidence type="ECO:0000313" key="1">
    <source>
        <dbReference type="EMBL" id="MFD2563470.1"/>
    </source>
</evidence>
<dbReference type="RefSeq" id="WP_378292916.1">
    <property type="nucleotide sequence ID" value="NZ_JBHULE010000019.1"/>
</dbReference>
<sequence>MKTQVFRKIVIVVITALLASCSNDDSPVINPGVTLIEKVGEWNCNVSETCQDIYQYQFKAGSRISINIEEVTGNSVVAVDVYAEFGEIGGPNLLTNGGIAHYGCTGQNEEVSLGNILLPEDATYHIAVARDWGLSAGGEGSYKLTIISDTPFLEEEIINDSTVVNYERECI</sequence>
<evidence type="ECO:0000313" key="2">
    <source>
        <dbReference type="Proteomes" id="UP001597319"/>
    </source>
</evidence>
<dbReference type="Gene3D" id="2.60.120.380">
    <property type="match status" value="1"/>
</dbReference>
<keyword evidence="2" id="KW-1185">Reference proteome</keyword>